<evidence type="ECO:0000256" key="1">
    <source>
        <dbReference type="SAM" id="Phobius"/>
    </source>
</evidence>
<gene>
    <name evidence="2" type="ORF">DAPPUDRAFT_240958</name>
</gene>
<dbReference type="Proteomes" id="UP000000305">
    <property type="component" value="Unassembled WGS sequence"/>
</dbReference>
<keyword evidence="3" id="KW-1185">Reference proteome</keyword>
<evidence type="ECO:0000313" key="3">
    <source>
        <dbReference type="Proteomes" id="UP000000305"/>
    </source>
</evidence>
<dbReference type="EMBL" id="GL732539">
    <property type="protein sequence ID" value="EFX82768.1"/>
    <property type="molecule type" value="Genomic_DNA"/>
</dbReference>
<feature type="transmembrane region" description="Helical" evidence="1">
    <location>
        <begin position="31"/>
        <end position="51"/>
    </location>
</feature>
<dbReference type="KEGG" id="dpx:DAPPUDRAFT_240958"/>
<dbReference type="HOGENOM" id="CLU_2707298_0_0_1"/>
<accession>E9GD17</accession>
<keyword evidence="1" id="KW-0812">Transmembrane</keyword>
<reference evidence="2 3" key="1">
    <citation type="journal article" date="2011" name="Science">
        <title>The ecoresponsive genome of Daphnia pulex.</title>
        <authorList>
            <person name="Colbourne J.K."/>
            <person name="Pfrender M.E."/>
            <person name="Gilbert D."/>
            <person name="Thomas W.K."/>
            <person name="Tucker A."/>
            <person name="Oakley T.H."/>
            <person name="Tokishita S."/>
            <person name="Aerts A."/>
            <person name="Arnold G.J."/>
            <person name="Basu M.K."/>
            <person name="Bauer D.J."/>
            <person name="Caceres C.E."/>
            <person name="Carmel L."/>
            <person name="Casola C."/>
            <person name="Choi J.H."/>
            <person name="Detter J.C."/>
            <person name="Dong Q."/>
            <person name="Dusheyko S."/>
            <person name="Eads B.D."/>
            <person name="Frohlich T."/>
            <person name="Geiler-Samerotte K.A."/>
            <person name="Gerlach D."/>
            <person name="Hatcher P."/>
            <person name="Jogdeo S."/>
            <person name="Krijgsveld J."/>
            <person name="Kriventseva E.V."/>
            <person name="Kultz D."/>
            <person name="Laforsch C."/>
            <person name="Lindquist E."/>
            <person name="Lopez J."/>
            <person name="Manak J.R."/>
            <person name="Muller J."/>
            <person name="Pangilinan J."/>
            <person name="Patwardhan R.P."/>
            <person name="Pitluck S."/>
            <person name="Pritham E.J."/>
            <person name="Rechtsteiner A."/>
            <person name="Rho M."/>
            <person name="Rogozin I.B."/>
            <person name="Sakarya O."/>
            <person name="Salamov A."/>
            <person name="Schaack S."/>
            <person name="Shapiro H."/>
            <person name="Shiga Y."/>
            <person name="Skalitzky C."/>
            <person name="Smith Z."/>
            <person name="Souvorov A."/>
            <person name="Sung W."/>
            <person name="Tang Z."/>
            <person name="Tsuchiya D."/>
            <person name="Tu H."/>
            <person name="Vos H."/>
            <person name="Wang M."/>
            <person name="Wolf Y.I."/>
            <person name="Yamagata H."/>
            <person name="Yamada T."/>
            <person name="Ye Y."/>
            <person name="Shaw J.R."/>
            <person name="Andrews J."/>
            <person name="Crease T.J."/>
            <person name="Tang H."/>
            <person name="Lucas S.M."/>
            <person name="Robertson H.M."/>
            <person name="Bork P."/>
            <person name="Koonin E.V."/>
            <person name="Zdobnov E.M."/>
            <person name="Grigoriev I.V."/>
            <person name="Lynch M."/>
            <person name="Boore J.L."/>
        </authorList>
    </citation>
    <scope>NUCLEOTIDE SEQUENCE [LARGE SCALE GENOMIC DNA]</scope>
</reference>
<proteinExistence type="predicted"/>
<organism evidence="2 3">
    <name type="scientific">Daphnia pulex</name>
    <name type="common">Water flea</name>
    <dbReference type="NCBI Taxonomy" id="6669"/>
    <lineage>
        <taxon>Eukaryota</taxon>
        <taxon>Metazoa</taxon>
        <taxon>Ecdysozoa</taxon>
        <taxon>Arthropoda</taxon>
        <taxon>Crustacea</taxon>
        <taxon>Branchiopoda</taxon>
        <taxon>Diplostraca</taxon>
        <taxon>Cladocera</taxon>
        <taxon>Anomopoda</taxon>
        <taxon>Daphniidae</taxon>
        <taxon>Daphnia</taxon>
    </lineage>
</organism>
<keyword evidence="1" id="KW-1133">Transmembrane helix</keyword>
<protein>
    <submittedName>
        <fullName evidence="2">Uncharacterized protein</fullName>
    </submittedName>
</protein>
<dbReference type="AlphaFoldDB" id="E9GD17"/>
<name>E9GD17_DAPPU</name>
<evidence type="ECO:0000313" key="2">
    <source>
        <dbReference type="EMBL" id="EFX82768.1"/>
    </source>
</evidence>
<keyword evidence="1" id="KW-0472">Membrane</keyword>
<dbReference type="InParanoid" id="E9GD17"/>
<sequence>MHLGKRVSDTLPLQHWHATGRHEIFKQVEEILIIDLILPILMKLILILSWPNGVTRIRIVKKLTCDETFDQLV</sequence>